<dbReference type="PANTHER" id="PTHR30619">
    <property type="entry name" value="DNA INTERNALIZATION/COMPETENCE PROTEIN COMEC/REC2"/>
    <property type="match status" value="1"/>
</dbReference>
<feature type="domain" description="Metallo-beta-lactamase" evidence="7">
    <location>
        <begin position="515"/>
        <end position="674"/>
    </location>
</feature>
<evidence type="ECO:0000313" key="9">
    <source>
        <dbReference type="Proteomes" id="UP000037939"/>
    </source>
</evidence>
<dbReference type="SMART" id="SM00849">
    <property type="entry name" value="Lactamase_B"/>
    <property type="match status" value="1"/>
</dbReference>
<dbReference type="CDD" id="cd07731">
    <property type="entry name" value="ComA-like_MBL-fold"/>
    <property type="match status" value="1"/>
</dbReference>
<reference evidence="8 9" key="1">
    <citation type="submission" date="2015-07" db="EMBL/GenBank/DDBJ databases">
        <title>Draft genome sequence of the Amantichitinum ursilacus IGB-41, a new chitin-degrading bacterium.</title>
        <authorList>
            <person name="Kirstahler P."/>
            <person name="Guenther M."/>
            <person name="Grumaz C."/>
            <person name="Rupp S."/>
            <person name="Zibek S."/>
            <person name="Sohn K."/>
        </authorList>
    </citation>
    <scope>NUCLEOTIDE SEQUENCE [LARGE SCALE GENOMIC DNA]</scope>
    <source>
        <strain evidence="8 9">IGB-41</strain>
    </source>
</reference>
<accession>A0A0N0GP30</accession>
<evidence type="ECO:0000256" key="1">
    <source>
        <dbReference type="ARBA" id="ARBA00004651"/>
    </source>
</evidence>
<dbReference type="RefSeq" id="WP_053937925.1">
    <property type="nucleotide sequence ID" value="NZ_LAQT01000008.1"/>
</dbReference>
<evidence type="ECO:0000313" key="8">
    <source>
        <dbReference type="EMBL" id="KPC53093.1"/>
    </source>
</evidence>
<dbReference type="Gene3D" id="3.60.15.10">
    <property type="entry name" value="Ribonuclease Z/Hydroxyacylglutathione hydrolase-like"/>
    <property type="match status" value="1"/>
</dbReference>
<gene>
    <name evidence="8" type="ORF">WG78_11400</name>
</gene>
<dbReference type="InterPro" id="IPR004797">
    <property type="entry name" value="Competence_ComEC/Rec2"/>
</dbReference>
<evidence type="ECO:0000256" key="4">
    <source>
        <dbReference type="ARBA" id="ARBA00022989"/>
    </source>
</evidence>
<comment type="subcellular location">
    <subcellularLocation>
        <location evidence="1">Cell membrane</location>
        <topology evidence="1">Multi-pass membrane protein</topology>
    </subcellularLocation>
</comment>
<dbReference type="GO" id="GO:0030420">
    <property type="term" value="P:establishment of competence for transformation"/>
    <property type="evidence" value="ECO:0007669"/>
    <property type="project" value="InterPro"/>
</dbReference>
<dbReference type="STRING" id="857265.WG78_11400"/>
<dbReference type="NCBIfam" id="TIGR00360">
    <property type="entry name" value="ComEC_N-term"/>
    <property type="match status" value="1"/>
</dbReference>
<organism evidence="8 9">
    <name type="scientific">Amantichitinum ursilacus</name>
    <dbReference type="NCBI Taxonomy" id="857265"/>
    <lineage>
        <taxon>Bacteria</taxon>
        <taxon>Pseudomonadati</taxon>
        <taxon>Pseudomonadota</taxon>
        <taxon>Betaproteobacteria</taxon>
        <taxon>Neisseriales</taxon>
        <taxon>Chitinibacteraceae</taxon>
        <taxon>Amantichitinum</taxon>
    </lineage>
</organism>
<dbReference type="NCBIfam" id="TIGR00361">
    <property type="entry name" value="ComEC_Rec2"/>
    <property type="match status" value="1"/>
</dbReference>
<dbReference type="Pfam" id="PF13567">
    <property type="entry name" value="DUF4131"/>
    <property type="match status" value="1"/>
</dbReference>
<keyword evidence="4 6" id="KW-1133">Transmembrane helix</keyword>
<sequence>MSSLYSFALLALIAGICAVALLPALPPASVLLALLPCGAALTLAGACAGPRWRWACTLAGLALLGFAYASLRAHVRLADRLSTADEGRVIFAEGYISGLPHSDRYGRSFVFVTATPDLPRRIAVHWYGEHPEVIAASRWRLALKLKRPHGQQNPGGFDQEAWMLQQGLGASATVRMGTRLPGLAWQARGDQLRAQIAARIQRVLPGSPYAGVIVAEAVGDRRGVEPDLWERFAAAGTSHLLVISGLHIAMVAGLVSALTGWVLRSIPAITQRVRLPAWRLSCGWVAALGYSALAGLSVPTQRAVLMLSIAVLCLLSGRRWAAGTIWLLTLSVVLLFDPLAAGTAGLWLSFLAVGGLLWLGGNRMAPLKGWRNLGRTEIAATLATLPALLYLFGRLPLASPLANALAVPLVSLLVVPLTLLGLLDPTGYALRAAERVFAFTDWLITQTIAWLPAPWLTPPPGWTLLPAALGILLALAPRGAPGRPLALFMLLPMFTLQPPPVTAGEFRATVIDVGQGLAVLVQTREHTLLFDTGRPGQAQRTILPLLRRYGIAALDTLVVSHADSDHAGGVAALLKTVPVSEIVGSLAPDVPALQQRAQQACQAGQRWDWDGVQFSMLWPPPDTVAADDNAGSCVLQVSTAHTRILIPADIGKAQEAELIQQHALPRYDVVVAGHHGSRTSSSQDFVHATQPQWVIYSAGYLNRFNHPHPEIEQRYAAAGSKALRTDLDGAIIIDSGQPMRIHGWRDWRPHYWFTR</sequence>
<feature type="transmembrane region" description="Helical" evidence="6">
    <location>
        <begin position="436"/>
        <end position="456"/>
    </location>
</feature>
<evidence type="ECO:0000259" key="7">
    <source>
        <dbReference type="SMART" id="SM00849"/>
    </source>
</evidence>
<dbReference type="InterPro" id="IPR035681">
    <property type="entry name" value="ComA-like_MBL"/>
</dbReference>
<dbReference type="GO" id="GO:0005886">
    <property type="term" value="C:plasma membrane"/>
    <property type="evidence" value="ECO:0007669"/>
    <property type="project" value="UniProtKB-SubCell"/>
</dbReference>
<keyword evidence="9" id="KW-1185">Reference proteome</keyword>
<feature type="transmembrane region" description="Helical" evidence="6">
    <location>
        <begin position="275"/>
        <end position="296"/>
    </location>
</feature>
<dbReference type="InterPro" id="IPR052159">
    <property type="entry name" value="Competence_DNA_uptake"/>
</dbReference>
<feature type="transmembrane region" description="Helical" evidence="6">
    <location>
        <begin position="52"/>
        <end position="71"/>
    </location>
</feature>
<evidence type="ECO:0000256" key="2">
    <source>
        <dbReference type="ARBA" id="ARBA00022475"/>
    </source>
</evidence>
<dbReference type="InterPro" id="IPR036866">
    <property type="entry name" value="RibonucZ/Hydroxyglut_hydro"/>
</dbReference>
<dbReference type="AlphaFoldDB" id="A0A0N0GP30"/>
<dbReference type="InterPro" id="IPR001279">
    <property type="entry name" value="Metallo-B-lactamas"/>
</dbReference>
<name>A0A0N0GP30_9NEIS</name>
<keyword evidence="5 6" id="KW-0472">Membrane</keyword>
<dbReference type="PANTHER" id="PTHR30619:SF1">
    <property type="entry name" value="RECOMBINATION PROTEIN 2"/>
    <property type="match status" value="1"/>
</dbReference>
<dbReference type="Pfam" id="PF00753">
    <property type="entry name" value="Lactamase_B"/>
    <property type="match status" value="1"/>
</dbReference>
<comment type="caution">
    <text evidence="8">The sequence shown here is derived from an EMBL/GenBank/DDBJ whole genome shotgun (WGS) entry which is preliminary data.</text>
</comment>
<evidence type="ECO:0000256" key="6">
    <source>
        <dbReference type="SAM" id="Phobius"/>
    </source>
</evidence>
<dbReference type="InterPro" id="IPR004477">
    <property type="entry name" value="ComEC_N"/>
</dbReference>
<dbReference type="SUPFAM" id="SSF56281">
    <property type="entry name" value="Metallo-hydrolase/oxidoreductase"/>
    <property type="match status" value="1"/>
</dbReference>
<keyword evidence="3 6" id="KW-0812">Transmembrane</keyword>
<feature type="transmembrane region" description="Helical" evidence="6">
    <location>
        <begin position="303"/>
        <end position="321"/>
    </location>
</feature>
<evidence type="ECO:0000256" key="5">
    <source>
        <dbReference type="ARBA" id="ARBA00023136"/>
    </source>
</evidence>
<feature type="transmembrane region" description="Helical" evidence="6">
    <location>
        <begin position="373"/>
        <end position="393"/>
    </location>
</feature>
<dbReference type="Proteomes" id="UP000037939">
    <property type="component" value="Unassembled WGS sequence"/>
</dbReference>
<dbReference type="EMBL" id="LAQT01000008">
    <property type="protein sequence ID" value="KPC53093.1"/>
    <property type="molecule type" value="Genomic_DNA"/>
</dbReference>
<feature type="transmembrane region" description="Helical" evidence="6">
    <location>
        <begin position="240"/>
        <end position="263"/>
    </location>
</feature>
<dbReference type="InterPro" id="IPR025405">
    <property type="entry name" value="DUF4131"/>
</dbReference>
<evidence type="ECO:0000256" key="3">
    <source>
        <dbReference type="ARBA" id="ARBA00022692"/>
    </source>
</evidence>
<feature type="transmembrane region" description="Helical" evidence="6">
    <location>
        <begin position="341"/>
        <end position="361"/>
    </location>
</feature>
<proteinExistence type="predicted"/>
<keyword evidence="2" id="KW-1003">Cell membrane</keyword>
<feature type="transmembrane region" description="Helical" evidence="6">
    <location>
        <begin position="405"/>
        <end position="424"/>
    </location>
</feature>
<dbReference type="Pfam" id="PF03772">
    <property type="entry name" value="Competence"/>
    <property type="match status" value="1"/>
</dbReference>
<protein>
    <submittedName>
        <fullName evidence="8">ComEC family competence protein</fullName>
    </submittedName>
</protein>